<keyword evidence="1" id="KW-0472">Membrane</keyword>
<keyword evidence="1" id="KW-0812">Transmembrane</keyword>
<name>A0A1L4CXG3_9BACT</name>
<protein>
    <submittedName>
        <fullName evidence="2">Uncharacterized protein</fullName>
    </submittedName>
</protein>
<dbReference type="Proteomes" id="UP000184731">
    <property type="component" value="Chromosome"/>
</dbReference>
<proteinExistence type="predicted"/>
<keyword evidence="3" id="KW-1185">Reference proteome</keyword>
<keyword evidence="1" id="KW-1133">Transmembrane helix</keyword>
<sequence length="520" mass="59175">MKEQPIIIHDSDGTETFWEIINTLYPEISSDNQLMALYEAIYMSNKHTKEFDTYHGESFKNPEKKLKEKTYLILLHKESLLYQIIFQSLDPDIKMVKHFTEKFIKEFDYLEDDNYQNNRIRENLKQIGILNALGTSQAFLEIGEEFKQRDYITSLIYKSNKDPIQKKGPRSEIPKDENSFLDALKDNFNEVNWKAESTKFIIEQSTSAVGSIANKIKELDYLLISYVNADKSEKHLIKTLITDKHAELQKLMPIYFQNKIKAIAEKRTLKGSTKNIGAKSLHNIKTTIKKAGSARNYQNLDLKITDESYKKLINDYVQSEAKLNKIKKNDIKIKELKKQGVAPEKIKLKDHTIFERYNAEKNKIKAVNKLENAAPKSQFVISNSEYSRIIKGMNYVSKSGNIFAYGIDAYLGYDEVKKAYDNGEDWHRKTVEESTKFGVGVGVGVALGVATFPILVLAGSVGIVATILVGGAIAIFSANIGTGIGNTSAIYATEQYDKFKNKEENLKLLNEVGNVYVPLY</sequence>
<accession>A0A1L4CXG3</accession>
<dbReference type="AlphaFoldDB" id="A0A1L4CXG3"/>
<dbReference type="EMBL" id="CP017834">
    <property type="protein sequence ID" value="APJ02642.1"/>
    <property type="molecule type" value="Genomic_DNA"/>
</dbReference>
<organism evidence="2 3">
    <name type="scientific">Silvanigrella aquatica</name>
    <dbReference type="NCBI Taxonomy" id="1915309"/>
    <lineage>
        <taxon>Bacteria</taxon>
        <taxon>Pseudomonadati</taxon>
        <taxon>Bdellovibrionota</taxon>
        <taxon>Oligoflexia</taxon>
        <taxon>Silvanigrellales</taxon>
        <taxon>Silvanigrellaceae</taxon>
        <taxon>Silvanigrella</taxon>
    </lineage>
</organism>
<dbReference type="KEGG" id="saqi:AXG55_01320"/>
<evidence type="ECO:0000256" key="1">
    <source>
        <dbReference type="SAM" id="Phobius"/>
    </source>
</evidence>
<evidence type="ECO:0000313" key="3">
    <source>
        <dbReference type="Proteomes" id="UP000184731"/>
    </source>
</evidence>
<evidence type="ECO:0000313" key="2">
    <source>
        <dbReference type="EMBL" id="APJ02642.1"/>
    </source>
</evidence>
<feature type="transmembrane region" description="Helical" evidence="1">
    <location>
        <begin position="437"/>
        <end position="457"/>
    </location>
</feature>
<reference evidence="2 3" key="1">
    <citation type="submission" date="2016-10" db="EMBL/GenBank/DDBJ databases">
        <title>Silvanigrella aquatica sp. nov., isolated from a freshwater lake located in the Black Forest, Germany, description of Silvanigrellaceae fam. nov., Silvanigrellales ord. nov., reclassification of the order Bdellovibrionales in the class Oligoflexia, reclassification of the families Bacteriovoracaceae and Halobacteriovoraceae in the new order Bacteriovoracales ord. nov., and reclassification of the family Pseudobacteriovoracaceae in the order Oligoflexiales.</title>
        <authorList>
            <person name="Hahn M.W."/>
            <person name="Schmidt J."/>
            <person name="Koll U."/>
            <person name="Rohde M."/>
            <person name="Verbag S."/>
            <person name="Pitt A."/>
            <person name="Nakai R."/>
            <person name="Naganuma T."/>
            <person name="Lang E."/>
        </authorList>
    </citation>
    <scope>NUCLEOTIDE SEQUENCE [LARGE SCALE GENOMIC DNA]</scope>
    <source>
        <strain evidence="2 3">MWH-Nonnen-W8red</strain>
    </source>
</reference>
<gene>
    <name evidence="2" type="ORF">AXG55_01320</name>
</gene>
<feature type="transmembrane region" description="Helical" evidence="1">
    <location>
        <begin position="463"/>
        <end position="492"/>
    </location>
</feature>